<dbReference type="Pfam" id="PF06429">
    <property type="entry name" value="Flg_bbr_C"/>
    <property type="match status" value="1"/>
</dbReference>
<dbReference type="PANTHER" id="PTHR30435">
    <property type="entry name" value="FLAGELLAR PROTEIN"/>
    <property type="match status" value="1"/>
</dbReference>
<gene>
    <name evidence="8" type="ORF">GGR38_003497</name>
</gene>
<protein>
    <recommendedName>
        <fullName evidence="4">Flagellar hook protein FlgE</fullName>
    </recommendedName>
</protein>
<organism evidence="8 9">
    <name type="scientific">Novosphingobium sediminicola</name>
    <dbReference type="NCBI Taxonomy" id="563162"/>
    <lineage>
        <taxon>Bacteria</taxon>
        <taxon>Pseudomonadati</taxon>
        <taxon>Pseudomonadota</taxon>
        <taxon>Alphaproteobacteria</taxon>
        <taxon>Sphingomonadales</taxon>
        <taxon>Sphingomonadaceae</taxon>
        <taxon>Novosphingobium</taxon>
    </lineage>
</organism>
<dbReference type="InterPro" id="IPR010930">
    <property type="entry name" value="Flg_bb/hook_C_dom"/>
</dbReference>
<dbReference type="InterPro" id="IPR037925">
    <property type="entry name" value="FlgE/F/G-like"/>
</dbReference>
<evidence type="ECO:0000259" key="5">
    <source>
        <dbReference type="Pfam" id="PF00460"/>
    </source>
</evidence>
<dbReference type="PANTHER" id="PTHR30435:SF1">
    <property type="entry name" value="FLAGELLAR HOOK PROTEIN FLGE"/>
    <property type="match status" value="1"/>
</dbReference>
<dbReference type="InterPro" id="IPR001444">
    <property type="entry name" value="Flag_bb_rod_N"/>
</dbReference>
<dbReference type="Pfam" id="PF00460">
    <property type="entry name" value="Flg_bb_rod"/>
    <property type="match status" value="1"/>
</dbReference>
<evidence type="ECO:0000256" key="4">
    <source>
        <dbReference type="RuleBase" id="RU362116"/>
    </source>
</evidence>
<dbReference type="NCBIfam" id="TIGR03506">
    <property type="entry name" value="FlgEFG_subfam"/>
    <property type="match status" value="2"/>
</dbReference>
<comment type="function">
    <text evidence="4">A flexible structure which links the flagellar filament to the drive apparatus in the basal body.</text>
</comment>
<evidence type="ECO:0000256" key="2">
    <source>
        <dbReference type="ARBA" id="ARBA00009677"/>
    </source>
</evidence>
<dbReference type="AlphaFoldDB" id="A0A7W6G8Z6"/>
<dbReference type="Pfam" id="PF22692">
    <property type="entry name" value="LlgE_F_G_D1"/>
    <property type="match status" value="1"/>
</dbReference>
<evidence type="ECO:0000259" key="6">
    <source>
        <dbReference type="Pfam" id="PF06429"/>
    </source>
</evidence>
<dbReference type="InterPro" id="IPR020013">
    <property type="entry name" value="Flagellar_FlgE/F/G"/>
</dbReference>
<dbReference type="InterPro" id="IPR053967">
    <property type="entry name" value="LlgE_F_G-like_D1"/>
</dbReference>
<dbReference type="Proteomes" id="UP000548867">
    <property type="component" value="Unassembled WGS sequence"/>
</dbReference>
<dbReference type="EMBL" id="JACIDX010000014">
    <property type="protein sequence ID" value="MBB3956532.1"/>
    <property type="molecule type" value="Genomic_DNA"/>
</dbReference>
<feature type="domain" description="Flagellar hook protein FlgE/F/G-like D1" evidence="7">
    <location>
        <begin position="83"/>
        <end position="167"/>
    </location>
</feature>
<comment type="similarity">
    <text evidence="2 4">Belongs to the flagella basal body rod proteins family.</text>
</comment>
<feature type="domain" description="Flagellar basal-body/hook protein C-terminal" evidence="6">
    <location>
        <begin position="223"/>
        <end position="268"/>
    </location>
</feature>
<keyword evidence="8" id="KW-0966">Cell projection</keyword>
<comment type="caution">
    <text evidence="8">The sequence shown here is derived from an EMBL/GenBank/DDBJ whole genome shotgun (WGS) entry which is preliminary data.</text>
</comment>
<keyword evidence="3 4" id="KW-0975">Bacterial flagellum</keyword>
<comment type="subcellular location">
    <subcellularLocation>
        <location evidence="1 4">Bacterial flagellum basal body</location>
    </subcellularLocation>
</comment>
<dbReference type="GO" id="GO:0009424">
    <property type="term" value="C:bacterial-type flagellum hook"/>
    <property type="evidence" value="ECO:0007669"/>
    <property type="project" value="TreeGrafter"/>
</dbReference>
<dbReference type="GO" id="GO:0005829">
    <property type="term" value="C:cytosol"/>
    <property type="evidence" value="ECO:0007669"/>
    <property type="project" value="TreeGrafter"/>
</dbReference>
<evidence type="ECO:0000256" key="3">
    <source>
        <dbReference type="ARBA" id="ARBA00023143"/>
    </source>
</evidence>
<name>A0A7W6G8Z6_9SPHN</name>
<evidence type="ECO:0000256" key="1">
    <source>
        <dbReference type="ARBA" id="ARBA00004117"/>
    </source>
</evidence>
<proteinExistence type="inferred from homology"/>
<evidence type="ECO:0000313" key="9">
    <source>
        <dbReference type="Proteomes" id="UP000548867"/>
    </source>
</evidence>
<dbReference type="GO" id="GO:0071978">
    <property type="term" value="P:bacterial-type flagellum-dependent swarming motility"/>
    <property type="evidence" value="ECO:0007669"/>
    <property type="project" value="TreeGrafter"/>
</dbReference>
<keyword evidence="8" id="KW-0282">Flagellum</keyword>
<sequence>MSFYTSLTGLKNAQSELDVLSHNIANSSTVGFKKSTASFSDIISSSILTDPSLTIGIGSRLSSVKQQFSLGSMTQTGNTLDLAINGDGFFVVKNPLSGDVGYTRAGALSVSQDGYIKTDQGDRLQVYTADSTGAISSTTLSDCQIPTANLAGSAYSGMTVSNTGQIIASFGDGTTQYLGVIGLATFTNNTGLKQQGSSVWAATGLSGNASLGQPKTGSWGAIMSGTLEQSNVDLASEMVSLIDAQRYFQANSKAIDTFTQVSQNIMNLRTS</sequence>
<dbReference type="SUPFAM" id="SSF117143">
    <property type="entry name" value="Flagellar hook protein flgE"/>
    <property type="match status" value="1"/>
</dbReference>
<dbReference type="RefSeq" id="WP_183627403.1">
    <property type="nucleotide sequence ID" value="NZ_JACIDX010000014.1"/>
</dbReference>
<dbReference type="GO" id="GO:0009425">
    <property type="term" value="C:bacterial-type flagellum basal body"/>
    <property type="evidence" value="ECO:0007669"/>
    <property type="project" value="UniProtKB-SubCell"/>
</dbReference>
<reference evidence="8 9" key="1">
    <citation type="submission" date="2020-08" db="EMBL/GenBank/DDBJ databases">
        <title>Genomic Encyclopedia of Type Strains, Phase IV (KMG-IV): sequencing the most valuable type-strain genomes for metagenomic binning, comparative biology and taxonomic classification.</title>
        <authorList>
            <person name="Goeker M."/>
        </authorList>
    </citation>
    <scope>NUCLEOTIDE SEQUENCE [LARGE SCALE GENOMIC DNA]</scope>
    <source>
        <strain evidence="8 9">DSM 27057</strain>
    </source>
</reference>
<evidence type="ECO:0000259" key="7">
    <source>
        <dbReference type="Pfam" id="PF22692"/>
    </source>
</evidence>
<evidence type="ECO:0000313" key="8">
    <source>
        <dbReference type="EMBL" id="MBB3956532.1"/>
    </source>
</evidence>
<feature type="domain" description="Flagellar basal body rod protein N-terminal" evidence="5">
    <location>
        <begin position="3"/>
        <end position="33"/>
    </location>
</feature>
<accession>A0A7W6G8Z6</accession>
<keyword evidence="8" id="KW-0969">Cilium</keyword>
<keyword evidence="9" id="KW-1185">Reference proteome</keyword>